<organism evidence="1 2">
    <name type="scientific">Arthrobacter caoxuetaonis</name>
    <dbReference type="NCBI Taxonomy" id="2886935"/>
    <lineage>
        <taxon>Bacteria</taxon>
        <taxon>Bacillati</taxon>
        <taxon>Actinomycetota</taxon>
        <taxon>Actinomycetes</taxon>
        <taxon>Micrococcales</taxon>
        <taxon>Micrococcaceae</taxon>
        <taxon>Arthrobacter</taxon>
    </lineage>
</organism>
<accession>A0A9X1MEV1</accession>
<proteinExistence type="predicted"/>
<dbReference type="AlphaFoldDB" id="A0A9X1MEV1"/>
<name>A0A9X1MEV1_9MICC</name>
<sequence>MFRALGDATALVYETIEGSHHSPTTADIIRTIGVSRSATDNALATMESLRMIHRDGRQWKITSTGNLTSLAGRLGALADYQAQISRDRRERARWHAYLDRHNTPALQST</sequence>
<evidence type="ECO:0000313" key="1">
    <source>
        <dbReference type="EMBL" id="MCC3298306.1"/>
    </source>
</evidence>
<gene>
    <name evidence="1" type="ORF">LJ757_10875</name>
</gene>
<comment type="caution">
    <text evidence="1">The sequence shown here is derived from an EMBL/GenBank/DDBJ whole genome shotgun (WGS) entry which is preliminary data.</text>
</comment>
<evidence type="ECO:0000313" key="2">
    <source>
        <dbReference type="Proteomes" id="UP001139158"/>
    </source>
</evidence>
<protein>
    <submittedName>
        <fullName evidence="1">Uncharacterized protein</fullName>
    </submittedName>
</protein>
<dbReference type="Proteomes" id="UP001139158">
    <property type="component" value="Unassembled WGS sequence"/>
</dbReference>
<dbReference type="InterPro" id="IPR036388">
    <property type="entry name" value="WH-like_DNA-bd_sf"/>
</dbReference>
<keyword evidence="2" id="KW-1185">Reference proteome</keyword>
<dbReference type="EMBL" id="JAJFZV010000011">
    <property type="protein sequence ID" value="MCC3298306.1"/>
    <property type="molecule type" value="Genomic_DNA"/>
</dbReference>
<reference evidence="1" key="1">
    <citation type="submission" date="2021-10" db="EMBL/GenBank/DDBJ databases">
        <title>Novel species in genus Arthrobacter.</title>
        <authorList>
            <person name="Liu Y."/>
        </authorList>
    </citation>
    <scope>NUCLEOTIDE SEQUENCE</scope>
    <source>
        <strain evidence="1">Zg-Y453</strain>
    </source>
</reference>
<dbReference type="Gene3D" id="1.10.10.10">
    <property type="entry name" value="Winged helix-like DNA-binding domain superfamily/Winged helix DNA-binding domain"/>
    <property type="match status" value="1"/>
</dbReference>
<dbReference type="RefSeq" id="WP_227896179.1">
    <property type="nucleotide sequence ID" value="NZ_CP099466.1"/>
</dbReference>